<dbReference type="RefSeq" id="WP_367639005.1">
    <property type="nucleotide sequence ID" value="NZ_JBFNQN010000009.1"/>
</dbReference>
<dbReference type="PANTHER" id="PTHR43114:SF6">
    <property type="entry name" value="ADENINE DEAMINASE"/>
    <property type="match status" value="1"/>
</dbReference>
<keyword evidence="4 7" id="KW-0378">Hydrolase</keyword>
<dbReference type="GO" id="GO:0016787">
    <property type="term" value="F:hydrolase activity"/>
    <property type="evidence" value="ECO:0007669"/>
    <property type="project" value="UniProtKB-KW"/>
</dbReference>
<protein>
    <submittedName>
        <fullName evidence="7">Adenosine deaminase</fullName>
        <ecNumber evidence="7">3.5.4.4</ecNumber>
    </submittedName>
</protein>
<dbReference type="SUPFAM" id="SSF51556">
    <property type="entry name" value="Metallo-dependent hydrolases"/>
    <property type="match status" value="1"/>
</dbReference>
<evidence type="ECO:0000259" key="6">
    <source>
        <dbReference type="Pfam" id="PF00962"/>
    </source>
</evidence>
<evidence type="ECO:0000256" key="1">
    <source>
        <dbReference type="ARBA" id="ARBA00001947"/>
    </source>
</evidence>
<dbReference type="InterPro" id="IPR032466">
    <property type="entry name" value="Metal_Hydrolase"/>
</dbReference>
<gene>
    <name evidence="7" type="primary">add</name>
    <name evidence="7" type="ORF">AB1207_14045</name>
</gene>
<dbReference type="Gene3D" id="3.20.20.140">
    <property type="entry name" value="Metal-dependent hydrolases"/>
    <property type="match status" value="1"/>
</dbReference>
<comment type="caution">
    <text evidence="7">The sequence shown here is derived from an EMBL/GenBank/DDBJ whole genome shotgun (WGS) entry which is preliminary data.</text>
</comment>
<sequence>MPSTRSLTALPKVHVHAHLDGSYPRDAVLALARRRGVDLDPERDLPERTGAPGGPGGWRDVWEFFEAYGRVPALVADLDDLAELCGALVAQEAAEGVVYLEPAVEPQLYAPRLGSLRDVTRVVLEAFADAATRHGVEVGALLTVNTDQDEPIAGDLTDVAVEFAGAGVTAFGTAGFEEPSGLHRFAAHAGRARAAGLPVVAHAGQTGGWECVAEAVDVLGATRISHGVRSVENPEFVRRLVESGIVLDVAPVSNVALGIVPDLAAHPAPVLHRAGVGVTLNADDQLWFGRSVTDQYAVARDVWGFSDADLAALAGHGLRVEGMSARTRQVFGAGLAAWLDDA</sequence>
<dbReference type="NCBIfam" id="TIGR01430">
    <property type="entry name" value="aden_deam"/>
    <property type="match status" value="1"/>
</dbReference>
<evidence type="ECO:0000256" key="5">
    <source>
        <dbReference type="ARBA" id="ARBA00022833"/>
    </source>
</evidence>
<evidence type="ECO:0000256" key="2">
    <source>
        <dbReference type="ARBA" id="ARBA00006676"/>
    </source>
</evidence>
<evidence type="ECO:0000256" key="4">
    <source>
        <dbReference type="ARBA" id="ARBA00022801"/>
    </source>
</evidence>
<feature type="domain" description="Adenosine deaminase" evidence="6">
    <location>
        <begin position="11"/>
        <end position="325"/>
    </location>
</feature>
<proteinExistence type="inferred from homology"/>
<accession>A0ABV3P8F4</accession>
<name>A0ABV3P8F4_9ACTN</name>
<dbReference type="EMBL" id="JBFNQN010000009">
    <property type="protein sequence ID" value="MEW9265875.1"/>
    <property type="molecule type" value="Genomic_DNA"/>
</dbReference>
<dbReference type="PANTHER" id="PTHR43114">
    <property type="entry name" value="ADENINE DEAMINASE"/>
    <property type="match status" value="1"/>
</dbReference>
<dbReference type="InterPro" id="IPR006330">
    <property type="entry name" value="Ado/ade_deaminase"/>
</dbReference>
<organism evidence="7 8">
    <name type="scientific">Kineococcus endophyticus</name>
    <dbReference type="NCBI Taxonomy" id="1181883"/>
    <lineage>
        <taxon>Bacteria</taxon>
        <taxon>Bacillati</taxon>
        <taxon>Actinomycetota</taxon>
        <taxon>Actinomycetes</taxon>
        <taxon>Kineosporiales</taxon>
        <taxon>Kineosporiaceae</taxon>
        <taxon>Kineococcus</taxon>
    </lineage>
</organism>
<comment type="similarity">
    <text evidence="2">Belongs to the metallo-dependent hydrolases superfamily. Adenosine and AMP deaminases family.</text>
</comment>
<evidence type="ECO:0000313" key="8">
    <source>
        <dbReference type="Proteomes" id="UP001555826"/>
    </source>
</evidence>
<dbReference type="Pfam" id="PF00962">
    <property type="entry name" value="A_deaminase"/>
    <property type="match status" value="1"/>
</dbReference>
<keyword evidence="8" id="KW-1185">Reference proteome</keyword>
<reference evidence="7 8" key="1">
    <citation type="submission" date="2024-07" db="EMBL/GenBank/DDBJ databases">
        <authorList>
            <person name="Thanompreechachai J."/>
            <person name="Duangmal K."/>
        </authorList>
    </citation>
    <scope>NUCLEOTIDE SEQUENCE [LARGE SCALE GENOMIC DNA]</scope>
    <source>
        <strain evidence="7 8">KCTC 19886</strain>
    </source>
</reference>
<evidence type="ECO:0000313" key="7">
    <source>
        <dbReference type="EMBL" id="MEW9265875.1"/>
    </source>
</evidence>
<keyword evidence="3" id="KW-0479">Metal-binding</keyword>
<dbReference type="EC" id="3.5.4.4" evidence="7"/>
<keyword evidence="5" id="KW-0862">Zinc</keyword>
<dbReference type="Proteomes" id="UP001555826">
    <property type="component" value="Unassembled WGS sequence"/>
</dbReference>
<evidence type="ECO:0000256" key="3">
    <source>
        <dbReference type="ARBA" id="ARBA00022723"/>
    </source>
</evidence>
<comment type="cofactor">
    <cofactor evidence="1">
        <name>Zn(2+)</name>
        <dbReference type="ChEBI" id="CHEBI:29105"/>
    </cofactor>
</comment>
<dbReference type="InterPro" id="IPR001365">
    <property type="entry name" value="A_deaminase_dom"/>
</dbReference>